<dbReference type="AlphaFoldDB" id="A0A4Z1J8H9"/>
<dbReference type="EMBL" id="PQXM01000742">
    <property type="protein sequence ID" value="TGO70015.1"/>
    <property type="molecule type" value="Genomic_DNA"/>
</dbReference>
<feature type="coiled-coil region" evidence="1">
    <location>
        <begin position="191"/>
        <end position="218"/>
    </location>
</feature>
<evidence type="ECO:0000313" key="2">
    <source>
        <dbReference type="EMBL" id="TGO70015.1"/>
    </source>
</evidence>
<evidence type="ECO:0000256" key="1">
    <source>
        <dbReference type="SAM" id="Coils"/>
    </source>
</evidence>
<proteinExistence type="predicted"/>
<organism evidence="2 3">
    <name type="scientific">Botrytis elliptica</name>
    <dbReference type="NCBI Taxonomy" id="278938"/>
    <lineage>
        <taxon>Eukaryota</taxon>
        <taxon>Fungi</taxon>
        <taxon>Dikarya</taxon>
        <taxon>Ascomycota</taxon>
        <taxon>Pezizomycotina</taxon>
        <taxon>Leotiomycetes</taxon>
        <taxon>Helotiales</taxon>
        <taxon>Sclerotiniaceae</taxon>
        <taxon>Botrytis</taxon>
    </lineage>
</organism>
<name>A0A4Z1J8H9_9HELO</name>
<evidence type="ECO:0000313" key="3">
    <source>
        <dbReference type="Proteomes" id="UP000297229"/>
    </source>
</evidence>
<keyword evidence="1" id="KW-0175">Coiled coil</keyword>
<comment type="caution">
    <text evidence="2">The sequence shown here is derived from an EMBL/GenBank/DDBJ whole genome shotgun (WGS) entry which is preliminary data.</text>
</comment>
<keyword evidence="3" id="KW-1185">Reference proteome</keyword>
<sequence length="285" mass="32874">MWKLGPRNMESTILFGIHLSSWTTDMLKGAIRQLFQEHYTIDRIRASETKSALVIRLERFQRGLTQEDVNTITERFRDRAYVWYEAPRARVARELLAAASRVHADPEVLVNNGEPADAVMSGIVADEELNMQDPQHQPPAQNVGFCVICSDDDAPAAGLGRPLPDDERHLQVCLACYGRSLDAQNEQHLQNIELKARNDQAQAQINDLRRENSLMEKHQIVDGPLKRVLHESIRQFFLFLNDVEFLLNKSSDDGDKLRSIQCLLTRNKEEDKVRRETYHRERGYR</sequence>
<accession>A0A4Z1J8H9</accession>
<reference evidence="2 3" key="1">
    <citation type="submission" date="2017-12" db="EMBL/GenBank/DDBJ databases">
        <title>Comparative genomics of Botrytis spp.</title>
        <authorList>
            <person name="Valero-Jimenez C.A."/>
            <person name="Tapia P."/>
            <person name="Veloso J."/>
            <person name="Silva-Moreno E."/>
            <person name="Staats M."/>
            <person name="Valdes J.H."/>
            <person name="Van Kan J.A.L."/>
        </authorList>
    </citation>
    <scope>NUCLEOTIDE SEQUENCE [LARGE SCALE GENOMIC DNA]</scope>
    <source>
        <strain evidence="2 3">Be9601</strain>
    </source>
</reference>
<protein>
    <submittedName>
        <fullName evidence="2">Uncharacterized protein</fullName>
    </submittedName>
</protein>
<dbReference type="Proteomes" id="UP000297229">
    <property type="component" value="Unassembled WGS sequence"/>
</dbReference>
<gene>
    <name evidence="2" type="ORF">BELL_0744g00060</name>
</gene>